<dbReference type="FunFam" id="3.30.20.10:FF:000001">
    <property type="entry name" value="Endochitinase (Chitinase)"/>
    <property type="match status" value="1"/>
</dbReference>
<dbReference type="PROSITE" id="PS00774">
    <property type="entry name" value="CHITINASE_19_2"/>
    <property type="match status" value="1"/>
</dbReference>
<dbReference type="Gene3D" id="1.10.530.10">
    <property type="match status" value="1"/>
</dbReference>
<dbReference type="InterPro" id="IPR016283">
    <property type="entry name" value="Glyco_hydro_19"/>
</dbReference>
<keyword evidence="7" id="KW-0624">Polysaccharide degradation</keyword>
<dbReference type="GO" id="GO:0000272">
    <property type="term" value="P:polysaccharide catabolic process"/>
    <property type="evidence" value="ECO:0007669"/>
    <property type="project" value="UniProtKB-KW"/>
</dbReference>
<comment type="caution">
    <text evidence="12">The sequence shown here is derived from an EMBL/GenBank/DDBJ whole genome shotgun (WGS) entry which is preliminary data.</text>
</comment>
<dbReference type="GO" id="GO:0016998">
    <property type="term" value="P:cell wall macromolecule catabolic process"/>
    <property type="evidence" value="ECO:0007669"/>
    <property type="project" value="InterPro"/>
</dbReference>
<accession>A0A921QAC6</accession>
<feature type="disulfide bond" evidence="9">
    <location>
        <begin position="255"/>
        <end position="288"/>
    </location>
</feature>
<dbReference type="AlphaFoldDB" id="A0A921QAC6"/>
<keyword evidence="3" id="KW-0378">Hydrolase</keyword>
<dbReference type="PANTHER" id="PTHR22595">
    <property type="entry name" value="CHITINASE-RELATED"/>
    <property type="match status" value="1"/>
</dbReference>
<evidence type="ECO:0000256" key="7">
    <source>
        <dbReference type="ARBA" id="ARBA00023326"/>
    </source>
</evidence>
<evidence type="ECO:0000313" key="13">
    <source>
        <dbReference type="Proteomes" id="UP000807115"/>
    </source>
</evidence>
<dbReference type="PIRSF" id="PIRSF001060">
    <property type="entry name" value="Endochitinase"/>
    <property type="match status" value="1"/>
</dbReference>
<feature type="disulfide bond" evidence="9">
    <location>
        <begin position="147"/>
        <end position="156"/>
    </location>
</feature>
<dbReference type="EC" id="3.2.1.14" evidence="2"/>
<dbReference type="GO" id="GO:0006032">
    <property type="term" value="P:chitin catabolic process"/>
    <property type="evidence" value="ECO:0007669"/>
    <property type="project" value="InterPro"/>
</dbReference>
<dbReference type="Gene3D" id="3.30.20.10">
    <property type="entry name" value="Endochitinase, domain 2"/>
    <property type="match status" value="1"/>
</dbReference>
<dbReference type="OrthoDB" id="5985073at2759"/>
<proteinExistence type="predicted"/>
<evidence type="ECO:0000256" key="6">
    <source>
        <dbReference type="ARBA" id="ARBA00023295"/>
    </source>
</evidence>
<evidence type="ECO:0000259" key="11">
    <source>
        <dbReference type="PROSITE" id="PS00774"/>
    </source>
</evidence>
<dbReference type="Pfam" id="PF00182">
    <property type="entry name" value="Glyco_hydro_19"/>
    <property type="match status" value="1"/>
</dbReference>
<keyword evidence="5" id="KW-0119">Carbohydrate metabolism</keyword>
<evidence type="ECO:0000256" key="5">
    <source>
        <dbReference type="ARBA" id="ARBA00023277"/>
    </source>
</evidence>
<reference evidence="12" key="2">
    <citation type="submission" date="2020-10" db="EMBL/GenBank/DDBJ databases">
        <authorList>
            <person name="Cooper E.A."/>
            <person name="Brenton Z.W."/>
            <person name="Flinn B.S."/>
            <person name="Jenkins J."/>
            <person name="Shu S."/>
            <person name="Flowers D."/>
            <person name="Luo F."/>
            <person name="Wang Y."/>
            <person name="Xia P."/>
            <person name="Barry K."/>
            <person name="Daum C."/>
            <person name="Lipzen A."/>
            <person name="Yoshinaga Y."/>
            <person name="Schmutz J."/>
            <person name="Saski C."/>
            <person name="Vermerris W."/>
            <person name="Kresovich S."/>
        </authorList>
    </citation>
    <scope>NUCLEOTIDE SEQUENCE</scope>
</reference>
<evidence type="ECO:0000256" key="2">
    <source>
        <dbReference type="ARBA" id="ARBA00012729"/>
    </source>
</evidence>
<evidence type="ECO:0000313" key="12">
    <source>
        <dbReference type="EMBL" id="KAG0516855.1"/>
    </source>
</evidence>
<dbReference type="PANTHER" id="PTHR22595:SF101">
    <property type="entry name" value="CHITINASE"/>
    <property type="match status" value="1"/>
</dbReference>
<dbReference type="EMBL" id="CM027688">
    <property type="protein sequence ID" value="KAG0516855.1"/>
    <property type="molecule type" value="Genomic_DNA"/>
</dbReference>
<evidence type="ECO:0000256" key="8">
    <source>
        <dbReference type="PIRSR" id="PIRSR001060-1"/>
    </source>
</evidence>
<feature type="chain" id="PRO_5036720258" description="chitinase" evidence="10">
    <location>
        <begin position="17"/>
        <end position="296"/>
    </location>
</feature>
<evidence type="ECO:0000256" key="4">
    <source>
        <dbReference type="ARBA" id="ARBA00023157"/>
    </source>
</evidence>
<keyword evidence="4 9" id="KW-1015">Disulfide bond</keyword>
<dbReference type="OMA" id="HKDNAAC"/>
<evidence type="ECO:0000256" key="3">
    <source>
        <dbReference type="ARBA" id="ARBA00022801"/>
    </source>
</evidence>
<comment type="catalytic activity">
    <reaction evidence="1">
        <text>Random endo-hydrolysis of N-acetyl-beta-D-glucosaminide (1-&gt;4)-beta-linkages in chitin and chitodextrins.</text>
        <dbReference type="EC" id="3.2.1.14"/>
    </reaction>
</comment>
<feature type="active site" description="Proton donor" evidence="8">
    <location>
        <position position="117"/>
    </location>
</feature>
<name>A0A921QAC6_SORBI</name>
<organism evidence="12 13">
    <name type="scientific">Sorghum bicolor</name>
    <name type="common">Sorghum</name>
    <name type="synonym">Sorghum vulgare</name>
    <dbReference type="NCBI Taxonomy" id="4558"/>
    <lineage>
        <taxon>Eukaryota</taxon>
        <taxon>Viridiplantae</taxon>
        <taxon>Streptophyta</taxon>
        <taxon>Embryophyta</taxon>
        <taxon>Tracheophyta</taxon>
        <taxon>Spermatophyta</taxon>
        <taxon>Magnoliopsida</taxon>
        <taxon>Liliopsida</taxon>
        <taxon>Poales</taxon>
        <taxon>Poaceae</taxon>
        <taxon>PACMAD clade</taxon>
        <taxon>Panicoideae</taxon>
        <taxon>Andropogonodae</taxon>
        <taxon>Andropogoneae</taxon>
        <taxon>Sorghinae</taxon>
        <taxon>Sorghum</taxon>
    </lineage>
</organism>
<dbReference type="KEGG" id="sbi:8068204"/>
<dbReference type="Gramene" id="EES17674">
    <property type="protein sequence ID" value="EES17674"/>
    <property type="gene ID" value="SORBI_3009G035900"/>
</dbReference>
<dbReference type="CDD" id="cd00325">
    <property type="entry name" value="chitinase_GH19"/>
    <property type="match status" value="1"/>
</dbReference>
<dbReference type="Proteomes" id="UP000807115">
    <property type="component" value="Chromosome 9"/>
</dbReference>
<gene>
    <name evidence="12" type="ORF">BDA96_09G038200</name>
</gene>
<protein>
    <recommendedName>
        <fullName evidence="2">chitinase</fullName>
        <ecNumber evidence="2">3.2.1.14</ecNumber>
    </recommendedName>
</protein>
<keyword evidence="10" id="KW-0732">Signal</keyword>
<keyword evidence="6" id="KW-0326">Glycosidase</keyword>
<dbReference type="SUPFAM" id="SSF53955">
    <property type="entry name" value="Lysozyme-like"/>
    <property type="match status" value="1"/>
</dbReference>
<dbReference type="InterPro" id="IPR000726">
    <property type="entry name" value="Glyco_hydro_19_cat"/>
</dbReference>
<evidence type="ECO:0000256" key="1">
    <source>
        <dbReference type="ARBA" id="ARBA00000822"/>
    </source>
</evidence>
<dbReference type="InterPro" id="IPR023346">
    <property type="entry name" value="Lysozyme-like_dom_sf"/>
</dbReference>
<sequence>MAALPLFLRPVLLAAAACLSVSVSIISNAGVAEAGFGFGYHGGDDDWSKSRVASIVTEKLYSDMFKHKDDTACPAHGFYNYTSFLRAAERFPAFGGDGDAATRKREVAAFLAQISHETTGGWATAPDGPYAWGLCFKEEISPASNYCDNTTTEWPCVAGESYHGRGPIQLSWNFNYGPAGQALGFDGLGNPEVVAGDPEVAFKTALWFWMTPRSPKPSCHDVMVGRYRPTDADVAANRTAGFGLTTNIINGGIECGKTGVPQVDDRIGFFRRYCELLGGVDVGPNLDCTQQQPYSS</sequence>
<reference evidence="12" key="1">
    <citation type="journal article" date="2019" name="BMC Genomics">
        <title>A new reference genome for Sorghum bicolor reveals high levels of sequence similarity between sweet and grain genotypes: implications for the genetics of sugar metabolism.</title>
        <authorList>
            <person name="Cooper E.A."/>
            <person name="Brenton Z.W."/>
            <person name="Flinn B.S."/>
            <person name="Jenkins J."/>
            <person name="Shu S."/>
            <person name="Flowers D."/>
            <person name="Luo F."/>
            <person name="Wang Y."/>
            <person name="Xia P."/>
            <person name="Barry K."/>
            <person name="Daum C."/>
            <person name="Lipzen A."/>
            <person name="Yoshinaga Y."/>
            <person name="Schmutz J."/>
            <person name="Saski C."/>
            <person name="Vermerris W."/>
            <person name="Kresovich S."/>
        </authorList>
    </citation>
    <scope>NUCLEOTIDE SEQUENCE</scope>
</reference>
<feature type="disulfide bond" evidence="9">
    <location>
        <begin position="73"/>
        <end position="135"/>
    </location>
</feature>
<feature type="signal peptide" evidence="10">
    <location>
        <begin position="1"/>
        <end position="16"/>
    </location>
</feature>
<evidence type="ECO:0000256" key="10">
    <source>
        <dbReference type="SAM" id="SignalP"/>
    </source>
</evidence>
<feature type="domain" description="Glycoside hydrolase family 19 catalytic" evidence="11">
    <location>
        <begin position="200"/>
        <end position="210"/>
    </location>
</feature>
<evidence type="ECO:0000256" key="9">
    <source>
        <dbReference type="PIRSR" id="PIRSR001060-2"/>
    </source>
</evidence>
<dbReference type="GO" id="GO:0008843">
    <property type="term" value="F:endochitinase activity"/>
    <property type="evidence" value="ECO:0007669"/>
    <property type="project" value="UniProtKB-EC"/>
</dbReference>